<dbReference type="Proteomes" id="UP000282460">
    <property type="component" value="Unassembled WGS sequence"/>
</dbReference>
<gene>
    <name evidence="2" type="ORF">D9V28_12420</name>
</gene>
<keyword evidence="3" id="KW-1185">Reference proteome</keyword>
<comment type="caution">
    <text evidence="2">The sequence shown here is derived from an EMBL/GenBank/DDBJ whole genome shotgun (WGS) entry which is preliminary data.</text>
</comment>
<dbReference type="AlphaFoldDB" id="A0A3L7IXA6"/>
<dbReference type="OrthoDB" id="5071168at2"/>
<dbReference type="RefSeq" id="WP_121660052.1">
    <property type="nucleotide sequence ID" value="NZ_BMEK01000003.1"/>
</dbReference>
<reference evidence="2 3" key="1">
    <citation type="submission" date="2018-10" db="EMBL/GenBank/DDBJ databases">
        <authorList>
            <person name="Li J."/>
        </authorList>
    </citation>
    <scope>NUCLEOTIDE SEQUENCE [LARGE SCALE GENOMIC DNA]</scope>
    <source>
        <strain evidence="2 3">ZD1-4</strain>
    </source>
</reference>
<sequence>MPKITRVLLTLFAAFALLFVGATAAVADHNAGADLDDGGDCYYGQMLSGSPAVDIRTTSYRLVRHGESLLVVCYFTLPKFVPEPPDCEAGCSADGKGDWTAPTRPVFVVTPGACVAPGALSPGGEWPDGASSPPAADVKIVFYRTHAVMTCFWADDPTDDPGAPGGPPLP</sequence>
<organism evidence="2 3">
    <name type="scientific">Mycetocola zhadangensis</name>
    <dbReference type="NCBI Taxonomy" id="1164595"/>
    <lineage>
        <taxon>Bacteria</taxon>
        <taxon>Bacillati</taxon>
        <taxon>Actinomycetota</taxon>
        <taxon>Actinomycetes</taxon>
        <taxon>Micrococcales</taxon>
        <taxon>Microbacteriaceae</taxon>
        <taxon>Mycetocola</taxon>
    </lineage>
</organism>
<name>A0A3L7IXA6_9MICO</name>
<evidence type="ECO:0000256" key="1">
    <source>
        <dbReference type="SAM" id="SignalP"/>
    </source>
</evidence>
<feature type="signal peptide" evidence="1">
    <location>
        <begin position="1"/>
        <end position="24"/>
    </location>
</feature>
<protein>
    <submittedName>
        <fullName evidence="2">Uncharacterized protein</fullName>
    </submittedName>
</protein>
<accession>A0A3L7IXA6</accession>
<evidence type="ECO:0000313" key="3">
    <source>
        <dbReference type="Proteomes" id="UP000282460"/>
    </source>
</evidence>
<dbReference type="EMBL" id="RCWJ01000003">
    <property type="protein sequence ID" value="RLQ82749.1"/>
    <property type="molecule type" value="Genomic_DNA"/>
</dbReference>
<evidence type="ECO:0000313" key="2">
    <source>
        <dbReference type="EMBL" id="RLQ82749.1"/>
    </source>
</evidence>
<feature type="chain" id="PRO_5038706735" evidence="1">
    <location>
        <begin position="25"/>
        <end position="170"/>
    </location>
</feature>
<keyword evidence="1" id="KW-0732">Signal</keyword>
<proteinExistence type="predicted"/>